<dbReference type="InterPro" id="IPR012349">
    <property type="entry name" value="Split_barrel_FMN-bd"/>
</dbReference>
<evidence type="ECO:0000313" key="3">
    <source>
        <dbReference type="EMBL" id="MBR7671836.1"/>
    </source>
</evidence>
<dbReference type="InterPro" id="IPR002563">
    <property type="entry name" value="Flavin_Rdtase-like_dom"/>
</dbReference>
<dbReference type="GO" id="GO:0006208">
    <property type="term" value="P:pyrimidine nucleobase catabolic process"/>
    <property type="evidence" value="ECO:0007669"/>
    <property type="project" value="TreeGrafter"/>
</dbReference>
<keyword evidence="4" id="KW-1185">Reference proteome</keyword>
<dbReference type="SUPFAM" id="SSF50475">
    <property type="entry name" value="FMN-binding split barrel"/>
    <property type="match status" value="1"/>
</dbReference>
<comment type="caution">
    <text evidence="3">The sequence shown here is derived from an EMBL/GenBank/DDBJ whole genome shotgun (WGS) entry which is preliminary data.</text>
</comment>
<feature type="domain" description="Flavin reductase like" evidence="2">
    <location>
        <begin position="26"/>
        <end position="170"/>
    </location>
</feature>
<dbReference type="GO" id="GO:0010181">
    <property type="term" value="F:FMN binding"/>
    <property type="evidence" value="ECO:0007669"/>
    <property type="project" value="InterPro"/>
</dbReference>
<evidence type="ECO:0000313" key="4">
    <source>
        <dbReference type="Proteomes" id="UP000675554"/>
    </source>
</evidence>
<keyword evidence="1" id="KW-0560">Oxidoreductase</keyword>
<sequence>MERPALAPPVVLAKGQVSARQFRDAFAQLPAGVSVLTTYAPEGPCGMTASAVCSLSQDPPLALAALANDSRTLARIRVHGAFGINVLRARDTAVADLFARPAPDPAHRFDGLPHEPVASVPVLCEALVWLACEVVGLYPGGDHTILTGLVRAAGRRPGVPLVWHRRRYTSPA</sequence>
<name>A0A8T4IHN9_9ACTN</name>
<evidence type="ECO:0000259" key="2">
    <source>
        <dbReference type="SMART" id="SM00903"/>
    </source>
</evidence>
<dbReference type="InterPro" id="IPR050268">
    <property type="entry name" value="NADH-dep_flavin_reductase"/>
</dbReference>
<accession>A0A8T4IHN9</accession>
<dbReference type="AlphaFoldDB" id="A0A8T4IHN9"/>
<dbReference type="EMBL" id="JAGSMN010000038">
    <property type="protein sequence ID" value="MBR7671836.1"/>
    <property type="molecule type" value="Genomic_DNA"/>
</dbReference>
<dbReference type="PANTHER" id="PTHR30466:SF1">
    <property type="entry name" value="FMN REDUCTASE (NADH) RUTF"/>
    <property type="match status" value="1"/>
</dbReference>
<protein>
    <submittedName>
        <fullName evidence="3">Flavin reductase family protein</fullName>
    </submittedName>
</protein>
<dbReference type="PANTHER" id="PTHR30466">
    <property type="entry name" value="FLAVIN REDUCTASE"/>
    <property type="match status" value="1"/>
</dbReference>
<organism evidence="3 4">
    <name type="scientific">Streptomyces daliensis</name>
    <dbReference type="NCBI Taxonomy" id="299421"/>
    <lineage>
        <taxon>Bacteria</taxon>
        <taxon>Bacillati</taxon>
        <taxon>Actinomycetota</taxon>
        <taxon>Actinomycetes</taxon>
        <taxon>Kitasatosporales</taxon>
        <taxon>Streptomycetaceae</taxon>
        <taxon>Streptomyces</taxon>
    </lineage>
</organism>
<dbReference type="Proteomes" id="UP000675554">
    <property type="component" value="Unassembled WGS sequence"/>
</dbReference>
<proteinExistence type="predicted"/>
<dbReference type="SMART" id="SM00903">
    <property type="entry name" value="Flavin_Reduct"/>
    <property type="match status" value="1"/>
</dbReference>
<evidence type="ECO:0000256" key="1">
    <source>
        <dbReference type="ARBA" id="ARBA00023002"/>
    </source>
</evidence>
<dbReference type="Gene3D" id="2.30.110.10">
    <property type="entry name" value="Electron Transport, Fmn-binding Protein, Chain A"/>
    <property type="match status" value="1"/>
</dbReference>
<dbReference type="Pfam" id="PF01613">
    <property type="entry name" value="Flavin_Reduct"/>
    <property type="match status" value="1"/>
</dbReference>
<gene>
    <name evidence="3" type="ORF">KDA82_02030</name>
</gene>
<reference evidence="3" key="1">
    <citation type="submission" date="2021-04" db="EMBL/GenBank/DDBJ databases">
        <title>Sequencing of actinobacteria type strains.</title>
        <authorList>
            <person name="Nguyen G.-S."/>
            <person name="Wentzel A."/>
        </authorList>
    </citation>
    <scope>NUCLEOTIDE SEQUENCE</scope>
    <source>
        <strain evidence="3">DSM 42095</strain>
    </source>
</reference>
<dbReference type="GO" id="GO:0042602">
    <property type="term" value="F:riboflavin reductase (NADPH) activity"/>
    <property type="evidence" value="ECO:0007669"/>
    <property type="project" value="TreeGrafter"/>
</dbReference>